<dbReference type="SUPFAM" id="SSF53335">
    <property type="entry name" value="S-adenosyl-L-methionine-dependent methyltransferases"/>
    <property type="match status" value="1"/>
</dbReference>
<dbReference type="AlphaFoldDB" id="A0A238K6N6"/>
<evidence type="ECO:0000313" key="2">
    <source>
        <dbReference type="EMBL" id="SMX38570.1"/>
    </source>
</evidence>
<dbReference type="EC" id="2.1.1.182" evidence="2"/>
<organism evidence="2 3">
    <name type="scientific">Pelagimonas varians</name>
    <dbReference type="NCBI Taxonomy" id="696760"/>
    <lineage>
        <taxon>Bacteria</taxon>
        <taxon>Pseudomonadati</taxon>
        <taxon>Pseudomonadota</taxon>
        <taxon>Alphaproteobacteria</taxon>
        <taxon>Rhodobacterales</taxon>
        <taxon>Roseobacteraceae</taxon>
        <taxon>Pelagimonas</taxon>
    </lineage>
</organism>
<evidence type="ECO:0000313" key="3">
    <source>
        <dbReference type="Proteomes" id="UP000220836"/>
    </source>
</evidence>
<keyword evidence="2" id="KW-0808">Transferase</keyword>
<dbReference type="InterPro" id="IPR041698">
    <property type="entry name" value="Methyltransf_25"/>
</dbReference>
<reference evidence="2 3" key="1">
    <citation type="submission" date="2017-05" db="EMBL/GenBank/DDBJ databases">
        <authorList>
            <person name="Song R."/>
            <person name="Chenine A.L."/>
            <person name="Ruprecht R.M."/>
        </authorList>
    </citation>
    <scope>NUCLEOTIDE SEQUENCE [LARGE SCALE GENOMIC DNA]</scope>
    <source>
        <strain evidence="2 3">CECT 8663</strain>
    </source>
</reference>
<keyword evidence="2" id="KW-0489">Methyltransferase</keyword>
<dbReference type="RefSeq" id="WP_097803948.1">
    <property type="nucleotide sequence ID" value="NZ_FXYH01000004.1"/>
</dbReference>
<protein>
    <submittedName>
        <fullName evidence="2">Ribosomal RNA small subunit methyltransferase A</fullName>
        <ecNumber evidence="2">2.1.1.182</ecNumber>
    </submittedName>
</protein>
<dbReference type="Gene3D" id="3.40.50.150">
    <property type="entry name" value="Vaccinia Virus protein VP39"/>
    <property type="match status" value="1"/>
</dbReference>
<dbReference type="Proteomes" id="UP000220836">
    <property type="component" value="Unassembled WGS sequence"/>
</dbReference>
<gene>
    <name evidence="2" type="primary">rsmA_2</name>
    <name evidence="2" type="ORF">PEV8663_01432</name>
</gene>
<feature type="domain" description="Methyltransferase" evidence="1">
    <location>
        <begin position="47"/>
        <end position="141"/>
    </location>
</feature>
<evidence type="ECO:0000259" key="1">
    <source>
        <dbReference type="Pfam" id="PF13649"/>
    </source>
</evidence>
<proteinExistence type="predicted"/>
<keyword evidence="3" id="KW-1185">Reference proteome</keyword>
<sequence length="189" mass="20445">MSLQSGLPLFLGQLIRSPHKISAIAPSSAALARRMAMELPLDRTGPVVELGAGTGKITRALLEAGVAPDDLHAFELNEEFVDNLRSGFPNIHVHHNKAQEMDQLGLNNVRAVVSGLPFLSMPGSIQHAILRASFKAMGPGGVYIQFTYGPKSPVQDRVSEELALTYTKSETIWGNLPPARVYSFRCAVV</sequence>
<dbReference type="InterPro" id="IPR029063">
    <property type="entry name" value="SAM-dependent_MTases_sf"/>
</dbReference>
<dbReference type="CDD" id="cd02440">
    <property type="entry name" value="AdoMet_MTases"/>
    <property type="match status" value="1"/>
</dbReference>
<dbReference type="Pfam" id="PF13649">
    <property type="entry name" value="Methyltransf_25"/>
    <property type="match status" value="1"/>
</dbReference>
<dbReference type="OrthoDB" id="9805585at2"/>
<dbReference type="GO" id="GO:0052908">
    <property type="term" value="F:16S rRNA (adenine(1518)-N(6)/adenine(1519)-N(6))-dimethyltransferase activity"/>
    <property type="evidence" value="ECO:0007669"/>
    <property type="project" value="UniProtKB-EC"/>
</dbReference>
<dbReference type="EMBL" id="FXYH01000004">
    <property type="protein sequence ID" value="SMX38570.1"/>
    <property type="molecule type" value="Genomic_DNA"/>
</dbReference>
<name>A0A238K6N6_9RHOB</name>
<accession>A0A238K6N6</accession>